<feature type="region of interest" description="Disordered" evidence="1">
    <location>
        <begin position="1"/>
        <end position="24"/>
    </location>
</feature>
<protein>
    <submittedName>
        <fullName evidence="2">Uncharacterized protein</fullName>
    </submittedName>
</protein>
<keyword evidence="3" id="KW-1185">Reference proteome</keyword>
<accession>A0A804NI57</accession>
<dbReference type="EnsemblPlants" id="Zm00001eb162170_T001">
    <property type="protein sequence ID" value="Zm00001eb162170_P001"/>
    <property type="gene ID" value="Zm00001eb162170"/>
</dbReference>
<dbReference type="AlphaFoldDB" id="A0A804NI57"/>
<evidence type="ECO:0000313" key="2">
    <source>
        <dbReference type="EnsemblPlants" id="Zm00001eb162170_P001"/>
    </source>
</evidence>
<reference evidence="3" key="1">
    <citation type="submission" date="2015-12" db="EMBL/GenBank/DDBJ databases">
        <title>Update maize B73 reference genome by single molecule sequencing technologies.</title>
        <authorList>
            <consortium name="Maize Genome Sequencing Project"/>
            <person name="Ware D."/>
        </authorList>
    </citation>
    <scope>NUCLEOTIDE SEQUENCE [LARGE SCALE GENOMIC DNA]</scope>
    <source>
        <strain evidence="3">cv. B73</strain>
    </source>
</reference>
<dbReference type="Proteomes" id="UP000007305">
    <property type="component" value="Chromosome 3"/>
</dbReference>
<reference evidence="2" key="3">
    <citation type="submission" date="2021-05" db="UniProtKB">
        <authorList>
            <consortium name="EnsemblPlants"/>
        </authorList>
    </citation>
    <scope>IDENTIFICATION</scope>
    <source>
        <strain evidence="2">cv. B73</strain>
    </source>
</reference>
<reference evidence="2" key="2">
    <citation type="submission" date="2019-07" db="EMBL/GenBank/DDBJ databases">
        <authorList>
            <person name="Seetharam A."/>
            <person name="Woodhouse M."/>
            <person name="Cannon E."/>
        </authorList>
    </citation>
    <scope>NUCLEOTIDE SEQUENCE [LARGE SCALE GENOMIC DNA]</scope>
    <source>
        <strain evidence="2">cv. B73</strain>
    </source>
</reference>
<evidence type="ECO:0000256" key="1">
    <source>
        <dbReference type="SAM" id="MobiDB-lite"/>
    </source>
</evidence>
<dbReference type="InParanoid" id="A0A804NI57"/>
<dbReference type="Gramene" id="Zm00001eb162170_T001">
    <property type="protein sequence ID" value="Zm00001eb162170_P001"/>
    <property type="gene ID" value="Zm00001eb162170"/>
</dbReference>
<sequence>MPRCVFPPPQAHSPRPCIARTEAPPSSSLVARAAMLSRHGKEDRDDAVRRSLDQALTTAHLSSESHASLHDGAVSITPPLPLSMRDYDGSVIQMWVAYNVVTHFLLHCTDCKAQAHGRVRPPEDYAIQDIVFPSLLHLLSGITELDDMKQRKLCLKKFRSRDEHLSEVDTKWELECGLCMLCFEY</sequence>
<evidence type="ECO:0000313" key="3">
    <source>
        <dbReference type="Proteomes" id="UP000007305"/>
    </source>
</evidence>
<name>A0A804NI57_MAIZE</name>
<feature type="compositionally biased region" description="Pro residues" evidence="1">
    <location>
        <begin position="1"/>
        <end position="11"/>
    </location>
</feature>
<organism evidence="2 3">
    <name type="scientific">Zea mays</name>
    <name type="common">Maize</name>
    <dbReference type="NCBI Taxonomy" id="4577"/>
    <lineage>
        <taxon>Eukaryota</taxon>
        <taxon>Viridiplantae</taxon>
        <taxon>Streptophyta</taxon>
        <taxon>Embryophyta</taxon>
        <taxon>Tracheophyta</taxon>
        <taxon>Spermatophyta</taxon>
        <taxon>Magnoliopsida</taxon>
        <taxon>Liliopsida</taxon>
        <taxon>Poales</taxon>
        <taxon>Poaceae</taxon>
        <taxon>PACMAD clade</taxon>
        <taxon>Panicoideae</taxon>
        <taxon>Andropogonodae</taxon>
        <taxon>Andropogoneae</taxon>
        <taxon>Tripsacinae</taxon>
        <taxon>Zea</taxon>
    </lineage>
</organism>
<proteinExistence type="predicted"/>